<accession>A0A553NXT6</accession>
<dbReference type="PROSITE" id="PS00973">
    <property type="entry name" value="USP_2"/>
    <property type="match status" value="1"/>
</dbReference>
<dbReference type="InterPro" id="IPR050185">
    <property type="entry name" value="Ub_carboxyl-term_hydrolase"/>
</dbReference>
<dbReference type="GO" id="GO:0016579">
    <property type="term" value="P:protein deubiquitination"/>
    <property type="evidence" value="ECO:0007669"/>
    <property type="project" value="InterPro"/>
</dbReference>
<feature type="compositionally biased region" description="Low complexity" evidence="12">
    <location>
        <begin position="702"/>
        <end position="711"/>
    </location>
</feature>
<feature type="region of interest" description="Disordered" evidence="12">
    <location>
        <begin position="255"/>
        <end position="315"/>
    </location>
</feature>
<dbReference type="EMBL" id="VCGU01000009">
    <property type="protein sequence ID" value="TRY70252.1"/>
    <property type="molecule type" value="Genomic_DNA"/>
</dbReference>
<keyword evidence="8 11" id="KW-0378">Hydrolase</keyword>
<evidence type="ECO:0000256" key="5">
    <source>
        <dbReference type="ARBA" id="ARBA00022490"/>
    </source>
</evidence>
<dbReference type="OMA" id="FKLCENS"/>
<feature type="region of interest" description="Disordered" evidence="12">
    <location>
        <begin position="968"/>
        <end position="997"/>
    </location>
</feature>
<keyword evidence="10" id="KW-0539">Nucleus</keyword>
<evidence type="ECO:0000256" key="4">
    <source>
        <dbReference type="ARBA" id="ARBA00009085"/>
    </source>
</evidence>
<dbReference type="EC" id="3.4.19.12" evidence="11"/>
<gene>
    <name evidence="15" type="ORF">TCAL_07536</name>
</gene>
<evidence type="ECO:0000256" key="2">
    <source>
        <dbReference type="ARBA" id="ARBA00004123"/>
    </source>
</evidence>
<keyword evidence="7 11" id="KW-0833">Ubl conjugation pathway</keyword>
<dbReference type="InterPro" id="IPR028135">
    <property type="entry name" value="Ub_USP-typ"/>
</dbReference>
<evidence type="ECO:0000259" key="13">
    <source>
        <dbReference type="PROSITE" id="PS50235"/>
    </source>
</evidence>
<evidence type="ECO:0000313" key="15">
    <source>
        <dbReference type="EMBL" id="TRY70252.1"/>
    </source>
</evidence>
<feature type="compositionally biased region" description="Basic and acidic residues" evidence="12">
    <location>
        <begin position="255"/>
        <end position="267"/>
    </location>
</feature>
<dbReference type="PROSITE" id="PS51283">
    <property type="entry name" value="DUSP"/>
    <property type="match status" value="1"/>
</dbReference>
<dbReference type="Gene3D" id="3.30.2230.10">
    <property type="entry name" value="DUSP-like"/>
    <property type="match status" value="1"/>
</dbReference>
<evidence type="ECO:0000256" key="10">
    <source>
        <dbReference type="ARBA" id="ARBA00023242"/>
    </source>
</evidence>
<dbReference type="InterPro" id="IPR038765">
    <property type="entry name" value="Papain-like_cys_pep_sf"/>
</dbReference>
<reference evidence="15 16" key="1">
    <citation type="journal article" date="2018" name="Nat. Ecol. Evol.">
        <title>Genomic signatures of mitonuclear coevolution across populations of Tigriopus californicus.</title>
        <authorList>
            <person name="Barreto F.S."/>
            <person name="Watson E.T."/>
            <person name="Lima T.G."/>
            <person name="Willett C.S."/>
            <person name="Edmands S."/>
            <person name="Li W."/>
            <person name="Burton R.S."/>
        </authorList>
    </citation>
    <scope>NUCLEOTIDE SEQUENCE [LARGE SCALE GENOMIC DNA]</scope>
    <source>
        <strain evidence="15 16">San Diego</strain>
    </source>
</reference>
<protein>
    <recommendedName>
        <fullName evidence="11">Ubiquitin carboxyl-terminal hydrolase</fullName>
        <ecNumber evidence="11">3.4.19.12</ecNumber>
    </recommendedName>
</protein>
<dbReference type="GO" id="GO:0006508">
    <property type="term" value="P:proteolysis"/>
    <property type="evidence" value="ECO:0007669"/>
    <property type="project" value="UniProtKB-KW"/>
</dbReference>
<dbReference type="InterPro" id="IPR018200">
    <property type="entry name" value="USP_CS"/>
</dbReference>
<keyword evidence="6 11" id="KW-0645">Protease</keyword>
<dbReference type="AlphaFoldDB" id="A0A553NXT6"/>
<evidence type="ECO:0000256" key="12">
    <source>
        <dbReference type="SAM" id="MobiDB-lite"/>
    </source>
</evidence>
<dbReference type="PROSITE" id="PS50235">
    <property type="entry name" value="USP_3"/>
    <property type="match status" value="1"/>
</dbReference>
<comment type="subcellular location">
    <subcellularLocation>
        <location evidence="3">Cytoplasm</location>
    </subcellularLocation>
    <subcellularLocation>
        <location evidence="2">Nucleus</location>
    </subcellularLocation>
</comment>
<dbReference type="SUPFAM" id="SSF143791">
    <property type="entry name" value="DUSP-like"/>
    <property type="match status" value="1"/>
</dbReference>
<comment type="similarity">
    <text evidence="4 11">Belongs to the peptidase C19 family.</text>
</comment>
<dbReference type="InterPro" id="IPR028889">
    <property type="entry name" value="USP"/>
</dbReference>
<evidence type="ECO:0000256" key="8">
    <source>
        <dbReference type="ARBA" id="ARBA00022801"/>
    </source>
</evidence>
<dbReference type="Pfam" id="PF00443">
    <property type="entry name" value="UCH"/>
    <property type="match status" value="1"/>
</dbReference>
<dbReference type="Pfam" id="PF14836">
    <property type="entry name" value="Ubiquitin_3"/>
    <property type="match status" value="1"/>
</dbReference>
<comment type="catalytic activity">
    <reaction evidence="1 11">
        <text>Thiol-dependent hydrolysis of ester, thioester, amide, peptide and isopeptide bonds formed by the C-terminal Gly of ubiquitin (a 76-residue protein attached to proteins as an intracellular targeting signal).</text>
        <dbReference type="EC" id="3.4.19.12"/>
    </reaction>
</comment>
<dbReference type="PANTHER" id="PTHR21646">
    <property type="entry name" value="UBIQUITIN CARBOXYL-TERMINAL HYDROLASE"/>
    <property type="match status" value="1"/>
</dbReference>
<dbReference type="GO" id="GO:0005737">
    <property type="term" value="C:cytoplasm"/>
    <property type="evidence" value="ECO:0007669"/>
    <property type="project" value="UniProtKB-SubCell"/>
</dbReference>
<evidence type="ECO:0000256" key="7">
    <source>
        <dbReference type="ARBA" id="ARBA00022786"/>
    </source>
</evidence>
<evidence type="ECO:0000256" key="9">
    <source>
        <dbReference type="ARBA" id="ARBA00022807"/>
    </source>
</evidence>
<dbReference type="InterPro" id="IPR001394">
    <property type="entry name" value="Peptidase_C19_UCH"/>
</dbReference>
<feature type="compositionally biased region" description="Polar residues" evidence="12">
    <location>
        <begin position="968"/>
        <end position="980"/>
    </location>
</feature>
<dbReference type="SUPFAM" id="SSF54001">
    <property type="entry name" value="Cysteine proteinases"/>
    <property type="match status" value="1"/>
</dbReference>
<keyword evidence="5" id="KW-0963">Cytoplasm</keyword>
<dbReference type="Gene3D" id="3.90.70.10">
    <property type="entry name" value="Cysteine proteinases"/>
    <property type="match status" value="2"/>
</dbReference>
<proteinExistence type="inferred from homology"/>
<evidence type="ECO:0000259" key="14">
    <source>
        <dbReference type="PROSITE" id="PS51283"/>
    </source>
</evidence>
<dbReference type="STRING" id="6832.A0A553NXT6"/>
<dbReference type="PANTHER" id="PTHR21646:SF24">
    <property type="entry name" value="UBIQUITIN CARBOXYL-TERMINAL HYDROLASE"/>
    <property type="match status" value="1"/>
</dbReference>
<feature type="compositionally biased region" description="Acidic residues" evidence="12">
    <location>
        <begin position="723"/>
        <end position="735"/>
    </location>
</feature>
<evidence type="ECO:0000256" key="1">
    <source>
        <dbReference type="ARBA" id="ARBA00000707"/>
    </source>
</evidence>
<dbReference type="InterPro" id="IPR029346">
    <property type="entry name" value="USP_C"/>
</dbReference>
<sequence>MGVKLLLEPAEREALKSQVEKWLKMSMQTGQFWYLVDARWYKAMLQYLKVETRKADSLESDADVPEDEADPPGPMDNSAILIDPTQGELRPQLMENFDYNLVPEDMFEALKSTFGLVMGQTGIRKAVIEHGMFVKHCKVEVYPFDLHLADLDDEENVKKINFSKADTLSELLDCERRESDVTECITNMGKLLTEQVEEVARKTFEIDENVPIRLWSKYHRGSYDLLQTPDISLHALGIYSNQLVIVERQNADKTWPRGEVSTDKDNDLVTPASLASPSVSGAKDKAKDTSTVSTVPTPPLAPVSTRYRMGTSDDNASDRAKPGLCGLSNLGNTCFMNSIIQGLSNCPPVTEYFANDNYIEDINEENPLGMKGEVANSFGELIKHMWSGRYSYIVPRNFKMVVGRFAPQFSGYQQQDSQELLIFLLDGLHEDLNRIKRKPYIELKDRDNRTDEEVAAEAWETHKKRNDSVLSDLLHGLLKSTVVCPQCPEVSVKFDPYCFLSLPLPVKKERKIDVFLVYLDPLKCPKQFKVTVPKNGCMKDLCAVLAQMSDVNQHQMVVTDVYNHRFHKIYWADEALSHILDRDDIFVYEVPTQPSATTTDPDTVILPVYLRERKSSTTYSPSNLFGQPLLVGVPRENCNYEQLYEIVLDQMARYVTKPPVNNPDGSLNVWWKPKPKEDVDQNGVSSNGTASNGIPNGESEETTPSSEGESSILPSNAEVSDAQGDDEESMEDEDDNKGPPKMFVMNVVNSYGNATLDSLENDGKPLSLTSKTYLSLDWNKYAKEMFYNEKASEEFNQDDSFDAKPTQKKQHVKLEECLELYTSVEKLGANDAWYCPSCKAHQQATKKFDLWSLPGLLVISLKRFSYNRYWRDKLDTFVEFPTKGLEMSKYVINKNHGKAIYDLLAVSNHYGGMGGGHYTAYAKNKDDGQWYYFDDCNVIPSSEEAVVTKAAYVLFYQRRDLSNLSRSTPIVSSSPMSNGNGYMANGEASSVEDMEIN</sequence>
<dbReference type="GO" id="GO:0005634">
    <property type="term" value="C:nucleus"/>
    <property type="evidence" value="ECO:0007669"/>
    <property type="project" value="UniProtKB-SubCell"/>
</dbReference>
<dbReference type="PROSITE" id="PS00972">
    <property type="entry name" value="USP_1"/>
    <property type="match status" value="1"/>
</dbReference>
<evidence type="ECO:0000256" key="11">
    <source>
        <dbReference type="RuleBase" id="RU366025"/>
    </source>
</evidence>
<evidence type="ECO:0000256" key="6">
    <source>
        <dbReference type="ARBA" id="ARBA00022670"/>
    </source>
</evidence>
<dbReference type="InterPro" id="IPR006615">
    <property type="entry name" value="Pept_C19_DUSP"/>
</dbReference>
<dbReference type="Pfam" id="PF14533">
    <property type="entry name" value="USP7_C2"/>
    <property type="match status" value="1"/>
</dbReference>
<feature type="domain" description="DUSP" evidence="14">
    <location>
        <begin position="6"/>
        <end position="128"/>
    </location>
</feature>
<dbReference type="GO" id="GO:0004843">
    <property type="term" value="F:cysteine-type deubiquitinase activity"/>
    <property type="evidence" value="ECO:0007669"/>
    <property type="project" value="UniProtKB-UniRule"/>
</dbReference>
<dbReference type="Gene3D" id="3.10.20.90">
    <property type="entry name" value="Phosphatidylinositol 3-kinase Catalytic Subunit, Chain A, domain 1"/>
    <property type="match status" value="1"/>
</dbReference>
<dbReference type="Proteomes" id="UP000318571">
    <property type="component" value="Chromosome 9"/>
</dbReference>
<keyword evidence="16" id="KW-1185">Reference proteome</keyword>
<dbReference type="CDD" id="cd02674">
    <property type="entry name" value="Peptidase_C19R"/>
    <property type="match status" value="1"/>
</dbReference>
<evidence type="ECO:0000313" key="16">
    <source>
        <dbReference type="Proteomes" id="UP000318571"/>
    </source>
</evidence>
<feature type="compositionally biased region" description="Polar residues" evidence="12">
    <location>
        <begin position="682"/>
        <end position="694"/>
    </location>
</feature>
<feature type="domain" description="USP" evidence="13">
    <location>
        <begin position="325"/>
        <end position="959"/>
    </location>
</feature>
<name>A0A553NXT6_TIGCA</name>
<evidence type="ECO:0000256" key="3">
    <source>
        <dbReference type="ARBA" id="ARBA00004496"/>
    </source>
</evidence>
<dbReference type="SMART" id="SM00695">
    <property type="entry name" value="DUSP"/>
    <property type="match status" value="1"/>
</dbReference>
<feature type="region of interest" description="Disordered" evidence="12">
    <location>
        <begin position="664"/>
        <end position="743"/>
    </location>
</feature>
<dbReference type="Pfam" id="PF06337">
    <property type="entry name" value="DUSP"/>
    <property type="match status" value="1"/>
</dbReference>
<dbReference type="InterPro" id="IPR035927">
    <property type="entry name" value="DUSP-like_sf"/>
</dbReference>
<comment type="caution">
    <text evidence="15">The sequence shown here is derived from an EMBL/GenBank/DDBJ whole genome shotgun (WGS) entry which is preliminary data.</text>
</comment>
<keyword evidence="9 11" id="KW-0788">Thiol protease</keyword>
<organism evidence="15 16">
    <name type="scientific">Tigriopus californicus</name>
    <name type="common">Marine copepod</name>
    <dbReference type="NCBI Taxonomy" id="6832"/>
    <lineage>
        <taxon>Eukaryota</taxon>
        <taxon>Metazoa</taxon>
        <taxon>Ecdysozoa</taxon>
        <taxon>Arthropoda</taxon>
        <taxon>Crustacea</taxon>
        <taxon>Multicrustacea</taxon>
        <taxon>Hexanauplia</taxon>
        <taxon>Copepoda</taxon>
        <taxon>Harpacticoida</taxon>
        <taxon>Harpacticidae</taxon>
        <taxon>Tigriopus</taxon>
    </lineage>
</organism>